<feature type="transmembrane region" description="Helical" evidence="7">
    <location>
        <begin position="290"/>
        <end position="313"/>
    </location>
</feature>
<evidence type="ECO:0000256" key="5">
    <source>
        <dbReference type="ARBA" id="ARBA00022989"/>
    </source>
</evidence>
<evidence type="ECO:0000256" key="4">
    <source>
        <dbReference type="ARBA" id="ARBA00022692"/>
    </source>
</evidence>
<dbReference type="InterPro" id="IPR050171">
    <property type="entry name" value="MFS_Transporters"/>
</dbReference>
<comment type="caution">
    <text evidence="9">The sequence shown here is derived from an EMBL/GenBank/DDBJ whole genome shotgun (WGS) entry which is preliminary data.</text>
</comment>
<feature type="transmembrane region" description="Helical" evidence="7">
    <location>
        <begin position="325"/>
        <end position="348"/>
    </location>
</feature>
<dbReference type="RefSeq" id="WP_210306209.1">
    <property type="nucleotide sequence ID" value="NZ_JACIJG010000043.1"/>
</dbReference>
<feature type="transmembrane region" description="Helical" evidence="7">
    <location>
        <begin position="32"/>
        <end position="52"/>
    </location>
</feature>
<keyword evidence="5 7" id="KW-1133">Transmembrane helix</keyword>
<sequence length="388" mass="39515">MIAAAFFVTMLGPTIPTPLYPIYEENLGFGGLMVTTIFATYAVGVAIALMLFGRLSDQVGRRALLLPGLALALLSSAVFLIPDSIAALFLGRILSGLSVGIFTGTATAALTDLAPPGAQRRYSLIAALVNMLGLGLGPVMAGALAEFTAAPLTLPYLSHIGLVLVAIIGIVMIAEPLDRVAQPFKWEFQRLGLPAQVRGTFIAAATAGIAGFSVLGLFASVAPALLIQVLGVTNHLVCGLIVFAQLGFSAIGQVASTKMRDRSAMLIGTAALSTGVLLTGMSIVASSLPILLAGAAIAGLGQGMSFRASLAALAEQSPVASRGEITSTFFLVLYVAQALPVMGVGLAAAPLGLAVAGVGFAVFVALIAASAFLSLLVMGKVRHKNSPE</sequence>
<dbReference type="EMBL" id="JACIJG010000043">
    <property type="protein sequence ID" value="MBB5704640.1"/>
    <property type="molecule type" value="Genomic_DNA"/>
</dbReference>
<keyword evidence="2" id="KW-0813">Transport</keyword>
<evidence type="ECO:0000313" key="10">
    <source>
        <dbReference type="Proteomes" id="UP000555546"/>
    </source>
</evidence>
<comment type="subcellular location">
    <subcellularLocation>
        <location evidence="1">Cell membrane</location>
        <topology evidence="1">Multi-pass membrane protein</topology>
    </subcellularLocation>
</comment>
<name>A0A7W9EPX9_9HYPH</name>
<protein>
    <submittedName>
        <fullName evidence="9">Putative MFS family arabinose efflux permease</fullName>
    </submittedName>
</protein>
<feature type="transmembrane region" description="Helical" evidence="7">
    <location>
        <begin position="122"/>
        <end position="144"/>
    </location>
</feature>
<accession>A0A7W9EPX9</accession>
<dbReference type="PANTHER" id="PTHR23517">
    <property type="entry name" value="RESISTANCE PROTEIN MDTM, PUTATIVE-RELATED-RELATED"/>
    <property type="match status" value="1"/>
</dbReference>
<dbReference type="AlphaFoldDB" id="A0A7W9EPX9"/>
<dbReference type="GO" id="GO:0022857">
    <property type="term" value="F:transmembrane transporter activity"/>
    <property type="evidence" value="ECO:0007669"/>
    <property type="project" value="InterPro"/>
</dbReference>
<evidence type="ECO:0000256" key="7">
    <source>
        <dbReference type="SAM" id="Phobius"/>
    </source>
</evidence>
<dbReference type="Proteomes" id="UP000555546">
    <property type="component" value="Unassembled WGS sequence"/>
</dbReference>
<dbReference type="Pfam" id="PF07690">
    <property type="entry name" value="MFS_1"/>
    <property type="match status" value="1"/>
</dbReference>
<dbReference type="InterPro" id="IPR020846">
    <property type="entry name" value="MFS_dom"/>
</dbReference>
<dbReference type="PROSITE" id="PS50850">
    <property type="entry name" value="MFS"/>
    <property type="match status" value="1"/>
</dbReference>
<feature type="transmembrane region" description="Helical" evidence="7">
    <location>
        <begin position="195"/>
        <end position="219"/>
    </location>
</feature>
<dbReference type="Gene3D" id="1.20.1250.20">
    <property type="entry name" value="MFS general substrate transporter like domains"/>
    <property type="match status" value="1"/>
</dbReference>
<evidence type="ECO:0000313" key="9">
    <source>
        <dbReference type="EMBL" id="MBB5704640.1"/>
    </source>
</evidence>
<feature type="transmembrane region" description="Helical" evidence="7">
    <location>
        <begin position="64"/>
        <end position="81"/>
    </location>
</feature>
<dbReference type="PANTHER" id="PTHR23517:SF13">
    <property type="entry name" value="MAJOR FACILITATOR SUPERFAMILY MFS_1"/>
    <property type="match status" value="1"/>
</dbReference>
<evidence type="ECO:0000256" key="3">
    <source>
        <dbReference type="ARBA" id="ARBA00022475"/>
    </source>
</evidence>
<evidence type="ECO:0000256" key="1">
    <source>
        <dbReference type="ARBA" id="ARBA00004651"/>
    </source>
</evidence>
<keyword evidence="6 7" id="KW-0472">Membrane</keyword>
<evidence type="ECO:0000256" key="6">
    <source>
        <dbReference type="ARBA" id="ARBA00023136"/>
    </source>
</evidence>
<keyword evidence="4 7" id="KW-0812">Transmembrane</keyword>
<feature type="transmembrane region" description="Helical" evidence="7">
    <location>
        <begin position="156"/>
        <end position="174"/>
    </location>
</feature>
<keyword evidence="3" id="KW-1003">Cell membrane</keyword>
<feature type="domain" description="Major facilitator superfamily (MFS) profile" evidence="8">
    <location>
        <begin position="1"/>
        <end position="382"/>
    </location>
</feature>
<keyword evidence="10" id="KW-1185">Reference proteome</keyword>
<evidence type="ECO:0000259" key="8">
    <source>
        <dbReference type="PROSITE" id="PS50850"/>
    </source>
</evidence>
<feature type="transmembrane region" description="Helical" evidence="7">
    <location>
        <begin position="225"/>
        <end position="251"/>
    </location>
</feature>
<feature type="transmembrane region" description="Helical" evidence="7">
    <location>
        <begin position="354"/>
        <end position="378"/>
    </location>
</feature>
<dbReference type="InterPro" id="IPR011701">
    <property type="entry name" value="MFS"/>
</dbReference>
<evidence type="ECO:0000256" key="2">
    <source>
        <dbReference type="ARBA" id="ARBA00022448"/>
    </source>
</evidence>
<dbReference type="SUPFAM" id="SSF103473">
    <property type="entry name" value="MFS general substrate transporter"/>
    <property type="match status" value="1"/>
</dbReference>
<proteinExistence type="predicted"/>
<reference evidence="9 10" key="1">
    <citation type="submission" date="2020-08" db="EMBL/GenBank/DDBJ databases">
        <title>Genomic Encyclopedia of Type Strains, Phase IV (KMG-IV): sequencing the most valuable type-strain genomes for metagenomic binning, comparative biology and taxonomic classification.</title>
        <authorList>
            <person name="Goeker M."/>
        </authorList>
    </citation>
    <scope>NUCLEOTIDE SEQUENCE [LARGE SCALE GENOMIC DNA]</scope>
    <source>
        <strain evidence="9 10">DSM 26944</strain>
    </source>
</reference>
<gene>
    <name evidence="9" type="ORF">FHS76_004570</name>
</gene>
<feature type="transmembrane region" description="Helical" evidence="7">
    <location>
        <begin position="87"/>
        <end position="110"/>
    </location>
</feature>
<organism evidence="9 10">
    <name type="scientific">Brucella daejeonensis</name>
    <dbReference type="NCBI Taxonomy" id="659015"/>
    <lineage>
        <taxon>Bacteria</taxon>
        <taxon>Pseudomonadati</taxon>
        <taxon>Pseudomonadota</taxon>
        <taxon>Alphaproteobacteria</taxon>
        <taxon>Hyphomicrobiales</taxon>
        <taxon>Brucellaceae</taxon>
        <taxon>Brucella/Ochrobactrum group</taxon>
        <taxon>Brucella</taxon>
    </lineage>
</organism>
<dbReference type="InterPro" id="IPR036259">
    <property type="entry name" value="MFS_trans_sf"/>
</dbReference>
<dbReference type="GO" id="GO:0005886">
    <property type="term" value="C:plasma membrane"/>
    <property type="evidence" value="ECO:0007669"/>
    <property type="project" value="UniProtKB-SubCell"/>
</dbReference>
<feature type="transmembrane region" description="Helical" evidence="7">
    <location>
        <begin position="263"/>
        <end position="284"/>
    </location>
</feature>